<dbReference type="Gene3D" id="3.40.50.300">
    <property type="entry name" value="P-loop containing nucleotide triphosphate hydrolases"/>
    <property type="match status" value="1"/>
</dbReference>
<dbReference type="STRING" id="1156395.DBT_1867"/>
<evidence type="ECO:0008006" key="3">
    <source>
        <dbReference type="Google" id="ProtNLM"/>
    </source>
</evidence>
<comment type="caution">
    <text evidence="1">The sequence shown here is derived from an EMBL/GenBank/DDBJ whole genome shotgun (WGS) entry which is preliminary data.</text>
</comment>
<dbReference type="EMBL" id="MAGO01000009">
    <property type="protein sequence ID" value="OCC14807.1"/>
    <property type="molecule type" value="Genomic_DNA"/>
</dbReference>
<dbReference type="OrthoDB" id="5507105at2"/>
<sequence length="212" mass="24841">MRISLIGMSGVGKSYWSKQLEGQGFVRYCCDDLIEEKLSSVLIRADGTRMNMGEWMGFPFEKGFREREALYLKYEKEVMNWILDELERADHYGQMKDIVIDTTGSVIYTGDEILERLKKKTRIVHFSTPPDVQEKMFSAFVQRPTPMLWLDSYDKKEGESGMDAMRRCYPILLSKRERLYSQYANVTIDYRVERGQDFSVEDLLKLISSHSH</sequence>
<evidence type="ECO:0000313" key="1">
    <source>
        <dbReference type="EMBL" id="OCC14807.1"/>
    </source>
</evidence>
<reference evidence="1 2" key="1">
    <citation type="submission" date="2016-06" db="EMBL/GenBank/DDBJ databases">
        <title>Respiratory ammonification of nitrate coupled to the oxidation of elemental sulfur in deep-sea autotrophic thermophilic bacteria.</title>
        <authorList>
            <person name="Slobodkina G.B."/>
            <person name="Mardanov A.V."/>
            <person name="Ravin N.V."/>
            <person name="Frolova A.A."/>
            <person name="Viryasiv M.B."/>
            <person name="Chernyh N.A."/>
            <person name="Bonch-Osmolovskaya E.A."/>
            <person name="Slobodkin A.I."/>
        </authorList>
    </citation>
    <scope>NUCLEOTIDE SEQUENCE [LARGE SCALE GENOMIC DNA]</scope>
    <source>
        <strain evidence="1 2">S69</strain>
    </source>
</reference>
<proteinExistence type="predicted"/>
<organism evidence="1 2">
    <name type="scientific">Dissulfuribacter thermophilus</name>
    <dbReference type="NCBI Taxonomy" id="1156395"/>
    <lineage>
        <taxon>Bacteria</taxon>
        <taxon>Pseudomonadati</taxon>
        <taxon>Thermodesulfobacteriota</taxon>
        <taxon>Dissulfuribacteria</taxon>
        <taxon>Dissulfuribacterales</taxon>
        <taxon>Dissulfuribacteraceae</taxon>
        <taxon>Dissulfuribacter</taxon>
    </lineage>
</organism>
<accession>A0A1B9F4C7</accession>
<gene>
    <name evidence="1" type="ORF">DBT_1867</name>
</gene>
<protein>
    <recommendedName>
        <fullName evidence="3">Shikimate kinase</fullName>
    </recommendedName>
</protein>
<dbReference type="InterPro" id="IPR027417">
    <property type="entry name" value="P-loop_NTPase"/>
</dbReference>
<dbReference type="RefSeq" id="WP_067619348.1">
    <property type="nucleotide sequence ID" value="NZ_MAGO01000009.1"/>
</dbReference>
<evidence type="ECO:0000313" key="2">
    <source>
        <dbReference type="Proteomes" id="UP000093080"/>
    </source>
</evidence>
<dbReference type="Proteomes" id="UP000093080">
    <property type="component" value="Unassembled WGS sequence"/>
</dbReference>
<dbReference type="AlphaFoldDB" id="A0A1B9F4C7"/>
<name>A0A1B9F4C7_9BACT</name>
<keyword evidence="2" id="KW-1185">Reference proteome</keyword>
<dbReference type="SUPFAM" id="SSF52540">
    <property type="entry name" value="P-loop containing nucleoside triphosphate hydrolases"/>
    <property type="match status" value="1"/>
</dbReference>